<gene>
    <name evidence="2" type="ORF">M9799_18070</name>
</gene>
<name>A0ABY6GHK9_9BURK</name>
<protein>
    <submittedName>
        <fullName evidence="2">Uncharacterized protein</fullName>
    </submittedName>
</protein>
<evidence type="ECO:0000256" key="1">
    <source>
        <dbReference type="SAM" id="MobiDB-lite"/>
    </source>
</evidence>
<dbReference type="EMBL" id="CP106882">
    <property type="protein sequence ID" value="UYG53842.1"/>
    <property type="molecule type" value="Genomic_DNA"/>
</dbReference>
<evidence type="ECO:0000313" key="2">
    <source>
        <dbReference type="EMBL" id="UYG53842.1"/>
    </source>
</evidence>
<evidence type="ECO:0000313" key="3">
    <source>
        <dbReference type="Proteomes" id="UP001162800"/>
    </source>
</evidence>
<geneLocation type="plasmid" evidence="2 3">
    <name>unnamed1</name>
</geneLocation>
<reference evidence="2" key="1">
    <citation type="submission" date="2022-09" db="EMBL/GenBank/DDBJ databases">
        <title>The complete genome of Acidovorax sp. 5MLIR.</title>
        <authorList>
            <person name="Liu L."/>
            <person name="Yue J."/>
            <person name="Yang F."/>
            <person name="Yuan J."/>
            <person name="Li L."/>
        </authorList>
    </citation>
    <scope>NUCLEOTIDE SEQUENCE</scope>
    <source>
        <strain evidence="2">5MLIR</strain>
        <plasmid evidence="2">unnamed1</plasmid>
    </source>
</reference>
<sequence length="93" mass="10224">MSKLLRSIAVYVEEPKRGSFAWVLIERENADTWREIERAHHHADSYHGAMADGLLALQAMTEDLDQGPRESAGQRSAGHAGGEASFFGFGPAR</sequence>
<proteinExistence type="predicted"/>
<keyword evidence="2" id="KW-0614">Plasmid</keyword>
<dbReference type="Proteomes" id="UP001162800">
    <property type="component" value="Plasmid unnamed1"/>
</dbReference>
<feature type="region of interest" description="Disordered" evidence="1">
    <location>
        <begin position="63"/>
        <end position="93"/>
    </location>
</feature>
<organism evidence="2 3">
    <name type="scientific">Comamonas endophytica</name>
    <dbReference type="NCBI Taxonomy" id="2949090"/>
    <lineage>
        <taxon>Bacteria</taxon>
        <taxon>Pseudomonadati</taxon>
        <taxon>Pseudomonadota</taxon>
        <taxon>Betaproteobacteria</taxon>
        <taxon>Burkholderiales</taxon>
        <taxon>Comamonadaceae</taxon>
        <taxon>Comamonas</taxon>
    </lineage>
</organism>
<keyword evidence="3" id="KW-1185">Reference proteome</keyword>
<dbReference type="RefSeq" id="WP_231043850.1">
    <property type="nucleotide sequence ID" value="NZ_CP106882.1"/>
</dbReference>
<accession>A0ABY6GHK9</accession>